<reference evidence="2 3" key="1">
    <citation type="submission" date="2023-03" db="EMBL/GenBank/DDBJ databases">
        <authorList>
            <person name="Pearce D."/>
        </authorList>
    </citation>
    <scope>NUCLEOTIDE SEQUENCE [LARGE SCALE GENOMIC DNA]</scope>
    <source>
        <strain evidence="2">Msz</strain>
    </source>
</reference>
<feature type="coiled-coil region" evidence="1">
    <location>
        <begin position="46"/>
        <end position="157"/>
    </location>
</feature>
<keyword evidence="3" id="KW-1185">Reference proteome</keyword>
<sequence length="220" mass="25168">MLNYAQLVHRSFLLLAFVTLAGCSTAYYKAVESLGFHKRDILVHRVEKARDSQEEAKAQFKNALDRFTAITGFKGGTLEEKYRELNAEYERSQAKADEVRKRIDDIEDVSEALFEEWEKELSQYQNPSLKRSSQQKLTATRRRYDQLIAAMKRAESKMEPVLLTFRDQVLFLKHNLNAQAIASLRGELGSLQTDISALIKSMEASIREADEFIRSVGGPE</sequence>
<dbReference type="InterPro" id="IPR021342">
    <property type="entry name" value="DUF2959"/>
</dbReference>
<dbReference type="Proteomes" id="UP001162030">
    <property type="component" value="Chromosome"/>
</dbReference>
<accession>A0ABM9I4T6</accession>
<keyword evidence="1" id="KW-0175">Coiled coil</keyword>
<dbReference type="RefSeq" id="WP_026611009.1">
    <property type="nucleotide sequence ID" value="NZ_OX458333.1"/>
</dbReference>
<proteinExistence type="predicted"/>
<evidence type="ECO:0008006" key="4">
    <source>
        <dbReference type="Google" id="ProtNLM"/>
    </source>
</evidence>
<protein>
    <recommendedName>
        <fullName evidence="4">DNA repair ATPase</fullName>
    </recommendedName>
</protein>
<dbReference type="EMBL" id="OX458333">
    <property type="protein sequence ID" value="CAI8892786.1"/>
    <property type="molecule type" value="Genomic_DNA"/>
</dbReference>
<organism evidence="2 3">
    <name type="scientific">Methylocaldum szegediense</name>
    <dbReference type="NCBI Taxonomy" id="73780"/>
    <lineage>
        <taxon>Bacteria</taxon>
        <taxon>Pseudomonadati</taxon>
        <taxon>Pseudomonadota</taxon>
        <taxon>Gammaproteobacteria</taxon>
        <taxon>Methylococcales</taxon>
        <taxon>Methylococcaceae</taxon>
        <taxon>Methylocaldum</taxon>
    </lineage>
</organism>
<evidence type="ECO:0000313" key="2">
    <source>
        <dbReference type="EMBL" id="CAI8892786.1"/>
    </source>
</evidence>
<dbReference type="Pfam" id="PF11172">
    <property type="entry name" value="DUF2959"/>
    <property type="match status" value="1"/>
</dbReference>
<gene>
    <name evidence="2" type="ORF">MSZNOR_3280</name>
</gene>
<evidence type="ECO:0000313" key="3">
    <source>
        <dbReference type="Proteomes" id="UP001162030"/>
    </source>
</evidence>
<evidence type="ECO:0000256" key="1">
    <source>
        <dbReference type="SAM" id="Coils"/>
    </source>
</evidence>
<name>A0ABM9I4T6_9GAMM</name>